<accession>A0A4V1J5V3</accession>
<keyword evidence="2" id="KW-0732">Signal</keyword>
<dbReference type="EMBL" id="ML002212">
    <property type="protein sequence ID" value="RKP40359.1"/>
    <property type="molecule type" value="Genomic_DNA"/>
</dbReference>
<keyword evidence="4" id="KW-1185">Reference proteome</keyword>
<evidence type="ECO:0000313" key="3">
    <source>
        <dbReference type="EMBL" id="RKP40359.1"/>
    </source>
</evidence>
<dbReference type="OrthoDB" id="5578308at2759"/>
<name>A0A4V1J5V3_9FUNG</name>
<evidence type="ECO:0000256" key="2">
    <source>
        <dbReference type="SAM" id="SignalP"/>
    </source>
</evidence>
<sequence length="371" mass="39348">MIQPIRASCIIALLAISYWNMSEIAANEKCRDHTSPGPSYIPRMRSPDSNYRAPVAQNTTTGRYQSNDRNRGKKYQSNSQSTVPTTSAVPPPSATTVAPLPPVVSQTTNAPIAPTVDPTAAISETTDSPAVPTTSSATGAPTADSTTVTPPVPTTTTTSEVTSESTSEPPVTQTTSSAEPTTSSPAGVSKFIGEYASAFSEFYSTSTDMVNIDICEWGQQPRTQSVTRPFAENMAQLGSGRWNGNQWFTIVEGASTARPFGCFAPTASAIGQLGSTLYPYSSVAALDYQIGDTLYVKDLDGLALGPTQKHNGCLIVEGRATPAGSVAIYILSQSNFVYFEAFNKNANHDVEKKACDPIQTYQTSSDPATHL</sequence>
<proteinExistence type="predicted"/>
<dbReference type="Proteomes" id="UP000268162">
    <property type="component" value="Unassembled WGS sequence"/>
</dbReference>
<protein>
    <submittedName>
        <fullName evidence="3">Uncharacterized protein</fullName>
    </submittedName>
</protein>
<feature type="chain" id="PRO_5020358027" evidence="2">
    <location>
        <begin position="27"/>
        <end position="371"/>
    </location>
</feature>
<reference evidence="4" key="1">
    <citation type="journal article" date="2018" name="Nat. Microbiol.">
        <title>Leveraging single-cell genomics to expand the fungal tree of life.</title>
        <authorList>
            <person name="Ahrendt S.R."/>
            <person name="Quandt C.A."/>
            <person name="Ciobanu D."/>
            <person name="Clum A."/>
            <person name="Salamov A."/>
            <person name="Andreopoulos B."/>
            <person name="Cheng J.F."/>
            <person name="Woyke T."/>
            <person name="Pelin A."/>
            <person name="Henrissat B."/>
            <person name="Reynolds N.K."/>
            <person name="Benny G.L."/>
            <person name="Smith M.E."/>
            <person name="James T.Y."/>
            <person name="Grigoriev I.V."/>
        </authorList>
    </citation>
    <scope>NUCLEOTIDE SEQUENCE [LARGE SCALE GENOMIC DNA]</scope>
    <source>
        <strain evidence="4">RSA 468</strain>
    </source>
</reference>
<evidence type="ECO:0000256" key="1">
    <source>
        <dbReference type="SAM" id="MobiDB-lite"/>
    </source>
</evidence>
<feature type="region of interest" description="Disordered" evidence="1">
    <location>
        <begin position="29"/>
        <end position="186"/>
    </location>
</feature>
<feature type="compositionally biased region" description="Polar residues" evidence="1">
    <location>
        <begin position="56"/>
        <end position="67"/>
    </location>
</feature>
<gene>
    <name evidence="3" type="ORF">BJ085DRAFT_37652</name>
</gene>
<evidence type="ECO:0000313" key="4">
    <source>
        <dbReference type="Proteomes" id="UP000268162"/>
    </source>
</evidence>
<feature type="compositionally biased region" description="Low complexity" evidence="1">
    <location>
        <begin position="79"/>
        <end position="98"/>
    </location>
</feature>
<feature type="signal peptide" evidence="2">
    <location>
        <begin position="1"/>
        <end position="26"/>
    </location>
</feature>
<feature type="compositionally biased region" description="Low complexity" evidence="1">
    <location>
        <begin position="125"/>
        <end position="186"/>
    </location>
</feature>
<dbReference type="AlphaFoldDB" id="A0A4V1J5V3"/>
<organism evidence="3 4">
    <name type="scientific">Dimargaris cristalligena</name>
    <dbReference type="NCBI Taxonomy" id="215637"/>
    <lineage>
        <taxon>Eukaryota</taxon>
        <taxon>Fungi</taxon>
        <taxon>Fungi incertae sedis</taxon>
        <taxon>Zoopagomycota</taxon>
        <taxon>Kickxellomycotina</taxon>
        <taxon>Dimargaritomycetes</taxon>
        <taxon>Dimargaritales</taxon>
        <taxon>Dimargaritaceae</taxon>
        <taxon>Dimargaris</taxon>
    </lineage>
</organism>